<feature type="signal peptide" evidence="1">
    <location>
        <begin position="1"/>
        <end position="20"/>
    </location>
</feature>
<evidence type="ECO:0000313" key="3">
    <source>
        <dbReference type="EMBL" id="EMB30825.1"/>
    </source>
</evidence>
<evidence type="ECO:0000259" key="2">
    <source>
        <dbReference type="PROSITE" id="PS50983"/>
    </source>
</evidence>
<dbReference type="Gene3D" id="3.40.50.1980">
    <property type="entry name" value="Nitrogenase molybdenum iron protein domain"/>
    <property type="match status" value="2"/>
</dbReference>
<dbReference type="PATRIC" id="fig|999432.5.peg.2604"/>
<keyword evidence="1" id="KW-0732">Signal</keyword>
<sequence>MNKKIMLAVFYTVLAAGIFAGGTKDKTETVHVKKQGEVIIVNLSPPVYSMLQTFPGLKDSVAGVNPRTFSTSNPKVLAAVNPNAKNLNSSFLNNDFSVNAESLAALEPTIILYYGEFEKKGLDNLSIPMVNMQINDMDSESLTQKWEKMIADIFKTDNGNKMEKQWKKTNEILSATLKDGKNIRGLFIFSTVGGKIMVSGNKSYGGNFLRKAGIENVAELDGFAEGAGQVEVSMEQINEWNPDIIFINSIRIGKNNTSAKTILENTDTRNWSFIKAVKDKKVFDIPQGTFSWGMPCADSPLMPLWMLTKIAPEKYSEFEFKKKIKTYYKEVYDTELEDAVIDEMLSPLK</sequence>
<dbReference type="RefSeq" id="WP_002686033.1">
    <property type="nucleotide sequence ID" value="NZ_CM001795.1"/>
</dbReference>
<dbReference type="Pfam" id="PF01497">
    <property type="entry name" value="Peripla_BP_2"/>
    <property type="match status" value="1"/>
</dbReference>
<gene>
    <name evidence="3" type="ORF">HMPREF9726_02510</name>
</gene>
<dbReference type="PROSITE" id="PS50983">
    <property type="entry name" value="FE_B12_PBP"/>
    <property type="match status" value="1"/>
</dbReference>
<reference evidence="3" key="1">
    <citation type="submission" date="2012-01" db="EMBL/GenBank/DDBJ databases">
        <title>The Genome Sequence of Treponema denticola H-22.</title>
        <authorList>
            <consortium name="The Broad Institute Genome Sequencing Platform"/>
            <person name="Earl A."/>
            <person name="Ward D."/>
            <person name="Feldgarden M."/>
            <person name="Gevers D."/>
            <person name="Blanton J.M."/>
            <person name="Fenno C.J."/>
            <person name="Baranova O.V."/>
            <person name="Mathney J."/>
            <person name="Dewhirst F.E."/>
            <person name="Izard J."/>
            <person name="Young S.K."/>
            <person name="Zeng Q."/>
            <person name="Gargeya S."/>
            <person name="Fitzgerald M."/>
            <person name="Haas B."/>
            <person name="Abouelleil A."/>
            <person name="Alvarado L."/>
            <person name="Arachchi H.M."/>
            <person name="Berlin A."/>
            <person name="Chapman S.B."/>
            <person name="Gearin G."/>
            <person name="Goldberg J."/>
            <person name="Griggs A."/>
            <person name="Gujja S."/>
            <person name="Hansen M."/>
            <person name="Heiman D."/>
            <person name="Howarth C."/>
            <person name="Larimer J."/>
            <person name="Lui A."/>
            <person name="MacDonald P.J.P."/>
            <person name="McCowen C."/>
            <person name="Montmayeur A."/>
            <person name="Murphy C."/>
            <person name="Neiman D."/>
            <person name="Pearson M."/>
            <person name="Priest M."/>
            <person name="Roberts A."/>
            <person name="Saif S."/>
            <person name="Shea T."/>
            <person name="Sisk P."/>
            <person name="Stolte C."/>
            <person name="Sykes S."/>
            <person name="Wortman J."/>
            <person name="Nusbaum C."/>
            <person name="Birren B."/>
        </authorList>
    </citation>
    <scope>NUCLEOTIDE SEQUENCE [LARGE SCALE GENOMIC DNA]</scope>
    <source>
        <strain evidence="3">H-22</strain>
    </source>
</reference>
<name>A0A0E2E236_TREDN</name>
<feature type="chain" id="PRO_5002393357" description="Fe/B12 periplasmic-binding domain-containing protein" evidence="1">
    <location>
        <begin position="21"/>
        <end position="349"/>
    </location>
</feature>
<dbReference type="PANTHER" id="PTHR30535:SF34">
    <property type="entry name" value="MOLYBDATE-BINDING PROTEIN MOLA"/>
    <property type="match status" value="1"/>
</dbReference>
<dbReference type="GO" id="GO:0071281">
    <property type="term" value="P:cellular response to iron ion"/>
    <property type="evidence" value="ECO:0007669"/>
    <property type="project" value="TreeGrafter"/>
</dbReference>
<dbReference type="InterPro" id="IPR050902">
    <property type="entry name" value="ABC_Transporter_SBP"/>
</dbReference>
<protein>
    <recommendedName>
        <fullName evidence="2">Fe/B12 periplasmic-binding domain-containing protein</fullName>
    </recommendedName>
</protein>
<dbReference type="Proteomes" id="UP000011705">
    <property type="component" value="Chromosome"/>
</dbReference>
<feature type="domain" description="Fe/B12 periplasmic-binding" evidence="2">
    <location>
        <begin position="39"/>
        <end position="314"/>
    </location>
</feature>
<evidence type="ECO:0000256" key="1">
    <source>
        <dbReference type="SAM" id="SignalP"/>
    </source>
</evidence>
<dbReference type="PANTHER" id="PTHR30535">
    <property type="entry name" value="VITAMIN B12-BINDING PROTEIN"/>
    <property type="match status" value="1"/>
</dbReference>
<accession>A0A0E2E236</accession>
<dbReference type="Gene3D" id="1.20.58.2180">
    <property type="match status" value="1"/>
</dbReference>
<dbReference type="EMBL" id="AGDV01000021">
    <property type="protein sequence ID" value="EMB30825.1"/>
    <property type="molecule type" value="Genomic_DNA"/>
</dbReference>
<dbReference type="HOGENOM" id="CLU_038034_13_3_12"/>
<organism evidence="3">
    <name type="scientific">Treponema denticola H-22</name>
    <dbReference type="NCBI Taxonomy" id="999432"/>
    <lineage>
        <taxon>Bacteria</taxon>
        <taxon>Pseudomonadati</taxon>
        <taxon>Spirochaetota</taxon>
        <taxon>Spirochaetia</taxon>
        <taxon>Spirochaetales</taxon>
        <taxon>Treponemataceae</taxon>
        <taxon>Treponema</taxon>
    </lineage>
</organism>
<comment type="caution">
    <text evidence="3">The sequence shown here is derived from an EMBL/GenBank/DDBJ whole genome shotgun (WGS) entry which is preliminary data.</text>
</comment>
<dbReference type="AlphaFoldDB" id="A0A0E2E236"/>
<proteinExistence type="predicted"/>
<dbReference type="SUPFAM" id="SSF53807">
    <property type="entry name" value="Helical backbone' metal receptor"/>
    <property type="match status" value="1"/>
</dbReference>
<dbReference type="InterPro" id="IPR002491">
    <property type="entry name" value="ABC_transptr_periplasmic_BD"/>
</dbReference>